<evidence type="ECO:0000313" key="1">
    <source>
        <dbReference type="EMBL" id="QDL31324.1"/>
    </source>
</evidence>
<evidence type="ECO:0000313" key="2">
    <source>
        <dbReference type="Proteomes" id="UP000317572"/>
    </source>
</evidence>
<proteinExistence type="predicted"/>
<protein>
    <submittedName>
        <fullName evidence="1">DUF2612 domain-containing protein</fullName>
    </submittedName>
</protein>
<dbReference type="AlphaFoldDB" id="A0A515CT20"/>
<dbReference type="RefSeq" id="WP_142814909.1">
    <property type="nucleotide sequence ID" value="NZ_CP033893.1"/>
</dbReference>
<dbReference type="Proteomes" id="UP000317572">
    <property type="component" value="Chromosome"/>
</dbReference>
<reference evidence="1 2" key="1">
    <citation type="submission" date="2018-11" db="EMBL/GenBank/DDBJ databases">
        <title>The first complete genome of Serratia liquefaciens isolated from metalophyte plant revel distinctness adaptive mechanisms in an extreme habitat.</title>
        <authorList>
            <person name="Caneschi W.L."/>
            <person name="Sanchez A.B."/>
            <person name="Felestrino E.B."/>
            <person name="Assis R.A.B."/>
            <person name="Lemes C.G.C."/>
            <person name="Cordeiro I.F."/>
            <person name="Fonseca N.P."/>
            <person name="Villa M."/>
            <person name="Vieira I.T."/>
            <person name="Moraes L.A."/>
            <person name="Kamino L.H.Y."/>
            <person name="do Carmo F."/>
            <person name="Garcia C.M."/>
            <person name="Almeida N.F."/>
            <person name="Silva R.S."/>
            <person name="Ferro J.A."/>
            <person name="Ferro M.I.T."/>
            <person name="Varani A.M."/>
            <person name="Ferreira R.M."/>
            <person name="dos Santos V.L."/>
            <person name="Silva U.C."/>
            <person name="Setubal J.C."/>
            <person name="Moreira L.M."/>
        </authorList>
    </citation>
    <scope>NUCLEOTIDE SEQUENCE [LARGE SCALE GENOMIC DNA]</scope>
    <source>
        <strain evidence="1 2">FG3</strain>
    </source>
</reference>
<accession>A0A515CT20</accession>
<dbReference type="InterPro" id="IPR021283">
    <property type="entry name" value="Phage_Wedge1"/>
</dbReference>
<dbReference type="EMBL" id="CP033893">
    <property type="protein sequence ID" value="QDL31324.1"/>
    <property type="molecule type" value="Genomic_DNA"/>
</dbReference>
<gene>
    <name evidence="1" type="ORF">EGO53_05805</name>
</gene>
<organism evidence="1 2">
    <name type="scientific">Serratia liquefaciens</name>
    <dbReference type="NCBI Taxonomy" id="614"/>
    <lineage>
        <taxon>Bacteria</taxon>
        <taxon>Pseudomonadati</taxon>
        <taxon>Pseudomonadota</taxon>
        <taxon>Gammaproteobacteria</taxon>
        <taxon>Enterobacterales</taxon>
        <taxon>Yersiniaceae</taxon>
        <taxon>Serratia</taxon>
    </lineage>
</organism>
<dbReference type="Pfam" id="PF11041">
    <property type="entry name" value="Phage_Wedge1"/>
    <property type="match status" value="1"/>
</dbReference>
<name>A0A515CT20_SERLI</name>
<sequence length="223" mass="24756">MSETKYQKLITSYHKHKPKYYDHITLITQPLIDVQNAAAKLINDFDLDTAIGMQLDAVGLWVGIGRKIATPITGVYFSLDDAELGFDAGVWRGRFDAGGFTELDDDTYRTIIRAKIAANHWDGTTETLSDVYQIIFPDGKTKIFAVDNFDMTMSVYITGDRITPVMKAVIELGYLDIKPSTVRIKNYTITTESGPLFGFDIDNEFISGFDNGAWGTLLGASNG</sequence>